<organism evidence="2 3">
    <name type="scientific">Trichostrongylus colubriformis</name>
    <name type="common">Black scour worm</name>
    <dbReference type="NCBI Taxonomy" id="6319"/>
    <lineage>
        <taxon>Eukaryota</taxon>
        <taxon>Metazoa</taxon>
        <taxon>Ecdysozoa</taxon>
        <taxon>Nematoda</taxon>
        <taxon>Chromadorea</taxon>
        <taxon>Rhabditida</taxon>
        <taxon>Rhabditina</taxon>
        <taxon>Rhabditomorpha</taxon>
        <taxon>Strongyloidea</taxon>
        <taxon>Trichostrongylidae</taxon>
        <taxon>Trichostrongylus</taxon>
    </lineage>
</organism>
<accession>A0AAN8IEY5</accession>
<protein>
    <submittedName>
        <fullName evidence="2">Uncharacterized protein</fullName>
    </submittedName>
</protein>
<comment type="caution">
    <text evidence="2">The sequence shown here is derived from an EMBL/GenBank/DDBJ whole genome shotgun (WGS) entry which is preliminary data.</text>
</comment>
<keyword evidence="1" id="KW-0732">Signal</keyword>
<evidence type="ECO:0000256" key="1">
    <source>
        <dbReference type="SAM" id="SignalP"/>
    </source>
</evidence>
<name>A0AAN8IEY5_TRICO</name>
<feature type="chain" id="PRO_5043008463" evidence="1">
    <location>
        <begin position="36"/>
        <end position="110"/>
    </location>
</feature>
<keyword evidence="3" id="KW-1185">Reference proteome</keyword>
<gene>
    <name evidence="2" type="ORF">GCK32_013859</name>
</gene>
<feature type="signal peptide" evidence="1">
    <location>
        <begin position="1"/>
        <end position="35"/>
    </location>
</feature>
<dbReference type="Proteomes" id="UP001331761">
    <property type="component" value="Unassembled WGS sequence"/>
</dbReference>
<reference evidence="2 3" key="1">
    <citation type="submission" date="2019-10" db="EMBL/GenBank/DDBJ databases">
        <title>Assembly and Annotation for the nematode Trichostrongylus colubriformis.</title>
        <authorList>
            <person name="Martin J."/>
        </authorList>
    </citation>
    <scope>NUCLEOTIDE SEQUENCE [LARGE SCALE GENOMIC DNA]</scope>
    <source>
        <strain evidence="2">G859</strain>
        <tissue evidence="2">Whole worm</tissue>
    </source>
</reference>
<evidence type="ECO:0000313" key="3">
    <source>
        <dbReference type="Proteomes" id="UP001331761"/>
    </source>
</evidence>
<evidence type="ECO:0000313" key="2">
    <source>
        <dbReference type="EMBL" id="KAK5967083.1"/>
    </source>
</evidence>
<sequence length="110" mass="12163">MAPGGRKKSLMAPNALLTTMQLLVILLCNASSSLSCAPVSNGQERNVNFKLSDFRLPAQMAYSSDIKAQVAAPFLSRTREQAQRQIRDYVEQGNSCGRQFFKFMATVKES</sequence>
<dbReference type="EMBL" id="WIXE01022828">
    <property type="protein sequence ID" value="KAK5967083.1"/>
    <property type="molecule type" value="Genomic_DNA"/>
</dbReference>
<proteinExistence type="predicted"/>
<dbReference type="AlphaFoldDB" id="A0AAN8IEY5"/>